<evidence type="ECO:0000256" key="3">
    <source>
        <dbReference type="ARBA" id="ARBA00022618"/>
    </source>
</evidence>
<dbReference type="Gene3D" id="3.40.50.300">
    <property type="entry name" value="P-loop containing nucleotide triphosphate hydrolases"/>
    <property type="match status" value="1"/>
</dbReference>
<comment type="subcellular location">
    <subcellularLocation>
        <location evidence="1">Nucleus</location>
    </subcellularLocation>
</comment>
<dbReference type="InterPro" id="IPR003593">
    <property type="entry name" value="AAA+_ATPase"/>
</dbReference>
<dbReference type="GO" id="GO:0005634">
    <property type="term" value="C:nucleus"/>
    <property type="evidence" value="ECO:0007669"/>
    <property type="project" value="UniProtKB-SubCell"/>
</dbReference>
<dbReference type="Pfam" id="PF09079">
    <property type="entry name" value="WHD_Cdc6"/>
    <property type="match status" value="1"/>
</dbReference>
<dbReference type="EMBL" id="HG316456">
    <property type="protein sequence ID" value="CDF88858.1"/>
    <property type="molecule type" value="Genomic_DNA"/>
</dbReference>
<proteinExistence type="inferred from homology"/>
<dbReference type="GO" id="GO:0003688">
    <property type="term" value="F:DNA replication origin binding"/>
    <property type="evidence" value="ECO:0007669"/>
    <property type="project" value="TreeGrafter"/>
</dbReference>
<dbReference type="PANTHER" id="PTHR10763">
    <property type="entry name" value="CELL DIVISION CONTROL PROTEIN 6-RELATED"/>
    <property type="match status" value="1"/>
</dbReference>
<keyword evidence="5" id="KW-0539">Nucleus</keyword>
<dbReference type="Gene3D" id="1.10.8.60">
    <property type="match status" value="1"/>
</dbReference>
<sequence length="542" mass="60672">MRQCWQLPFDAKDDQRLMATSTVLSGTKRALLSFEDGSNGLCTPKRLKSVSGMVMTPESEGDDTPQGAHGVQPNPFMTPCSPSPSVDSASPRRLVFGKESIYSRTKALLQRSSGVFAQQDGSLTTREAQFSRISDFLDRGIASHTSDSLYITGPPGTGKTAQVEAIIRDRFVPLVLGGSKSLALPRHASGLLNTSFYEIPNGQVESVAISSINCIAINDPSTIFNKIYMSLAKHPESRSVRTMSDLQRFMESYSKTTTFCVVLDEMDKLVHSSLQDTSSTRTIFELFLLAKLPSIRLVLVGIANSLDMKDRFLSRLNLRRDLMPQTVVFQPYTSDEMYDIVMKRLSSLKECIFNPIAVKYAARKCSGNTGDLRKLFDVLRSSVEVVELERIAFKIRGQDGEMNNSPPSKVSLQHVAKVFSQFMSNTSTKSRVHKLNMQQRTILCAIVHREKVDIFQTHCSLDEAYDYYVRFLKNKETLTPLKRNEFLEICNALETCGVVNIFQGRSHGKTKHIVKLIKACVDEKELEQEVGKFDILKRIIAS</sequence>
<keyword evidence="3" id="KW-0132">Cell division</keyword>
<dbReference type="SUPFAM" id="SSF46785">
    <property type="entry name" value="Winged helix' DNA-binding domain"/>
    <property type="match status" value="1"/>
</dbReference>
<evidence type="ECO:0000313" key="9">
    <source>
        <dbReference type="EMBL" id="CDF88858.1"/>
    </source>
</evidence>
<evidence type="ECO:0000256" key="1">
    <source>
        <dbReference type="ARBA" id="ARBA00004123"/>
    </source>
</evidence>
<dbReference type="InterPro" id="IPR054425">
    <property type="entry name" value="Cdc6_ORC1-like_ATPase_lid"/>
</dbReference>
<keyword evidence="6" id="KW-0131">Cell cycle</keyword>
<keyword evidence="4" id="KW-0235">DNA replication</keyword>
<evidence type="ECO:0000256" key="6">
    <source>
        <dbReference type="ARBA" id="ARBA00023306"/>
    </source>
</evidence>
<evidence type="ECO:0000256" key="2">
    <source>
        <dbReference type="ARBA" id="ARBA00006184"/>
    </source>
</evidence>
<dbReference type="SMART" id="SM00382">
    <property type="entry name" value="AAA"/>
    <property type="match status" value="1"/>
</dbReference>
<organism evidence="9 10">
    <name type="scientific">Zygosaccharomyces bailii (strain CLIB 213 / ATCC 58445 / CBS 680 / BCRC 21525 / NBRC 1098 / NCYC 1416 / NRRL Y-2227)</name>
    <dbReference type="NCBI Taxonomy" id="1333698"/>
    <lineage>
        <taxon>Eukaryota</taxon>
        <taxon>Fungi</taxon>
        <taxon>Dikarya</taxon>
        <taxon>Ascomycota</taxon>
        <taxon>Saccharomycotina</taxon>
        <taxon>Saccharomycetes</taxon>
        <taxon>Saccharomycetales</taxon>
        <taxon>Saccharomycetaceae</taxon>
        <taxon>Zygosaccharomyces</taxon>
    </lineage>
</organism>
<dbReference type="InterPro" id="IPR016314">
    <property type="entry name" value="Cdc6/18"/>
</dbReference>
<gene>
    <name evidence="9" type="ORF">BN860_03532g</name>
</gene>
<dbReference type="Gene3D" id="1.10.10.10">
    <property type="entry name" value="Winged helix-like DNA-binding domain superfamily/Winged helix DNA-binding domain"/>
    <property type="match status" value="1"/>
</dbReference>
<dbReference type="Proteomes" id="UP000019375">
    <property type="component" value="Unassembled WGS sequence"/>
</dbReference>
<dbReference type="InterPro" id="IPR049945">
    <property type="entry name" value="AAA_22"/>
</dbReference>
<dbReference type="SUPFAM" id="SSF52540">
    <property type="entry name" value="P-loop containing nucleoside triphosphate hydrolases"/>
    <property type="match status" value="1"/>
</dbReference>
<dbReference type="InterPro" id="IPR036388">
    <property type="entry name" value="WH-like_DNA-bd_sf"/>
</dbReference>
<dbReference type="OrthoDB" id="1926878at2759"/>
<dbReference type="InterPro" id="IPR050311">
    <property type="entry name" value="ORC1/CDC6"/>
</dbReference>
<evidence type="ECO:0000256" key="4">
    <source>
        <dbReference type="ARBA" id="ARBA00022705"/>
    </source>
</evidence>
<evidence type="ECO:0000259" key="8">
    <source>
        <dbReference type="SMART" id="SM00382"/>
    </source>
</evidence>
<evidence type="ECO:0000256" key="7">
    <source>
        <dbReference type="PIRNR" id="PIRNR001767"/>
    </source>
</evidence>
<dbReference type="GO" id="GO:0051301">
    <property type="term" value="P:cell division"/>
    <property type="evidence" value="ECO:0007669"/>
    <property type="project" value="UniProtKB-UniRule"/>
</dbReference>
<keyword evidence="10" id="KW-1185">Reference proteome</keyword>
<name>A0A8J2T5T5_ZYGB2</name>
<dbReference type="InterPro" id="IPR015163">
    <property type="entry name" value="Cdc6_C"/>
</dbReference>
<evidence type="ECO:0000313" key="10">
    <source>
        <dbReference type="Proteomes" id="UP000019375"/>
    </source>
</evidence>
<dbReference type="InterPro" id="IPR027417">
    <property type="entry name" value="P-loop_NTPase"/>
</dbReference>
<dbReference type="Pfam" id="PF13401">
    <property type="entry name" value="AAA_22"/>
    <property type="match status" value="1"/>
</dbReference>
<comment type="similarity">
    <text evidence="2 7">Belongs to the CDC6/cdc18 family.</text>
</comment>
<accession>A0A8J2T5T5</accession>
<dbReference type="Pfam" id="PF22606">
    <property type="entry name" value="Cdc6-ORC-like_ATPase_lid"/>
    <property type="match status" value="1"/>
</dbReference>
<dbReference type="GO" id="GO:0033314">
    <property type="term" value="P:mitotic DNA replication checkpoint signaling"/>
    <property type="evidence" value="ECO:0007669"/>
    <property type="project" value="TreeGrafter"/>
</dbReference>
<feature type="domain" description="AAA+ ATPase" evidence="8">
    <location>
        <begin position="145"/>
        <end position="322"/>
    </location>
</feature>
<dbReference type="GO" id="GO:0006270">
    <property type="term" value="P:DNA replication initiation"/>
    <property type="evidence" value="ECO:0007669"/>
    <property type="project" value="UniProtKB-UniRule"/>
</dbReference>
<protein>
    <recommendedName>
        <fullName evidence="7">Cell division control protein</fullName>
    </recommendedName>
</protein>
<dbReference type="InterPro" id="IPR036390">
    <property type="entry name" value="WH_DNA-bd_sf"/>
</dbReference>
<dbReference type="AlphaFoldDB" id="A0A8J2T5T5"/>
<dbReference type="GO" id="GO:0016887">
    <property type="term" value="F:ATP hydrolysis activity"/>
    <property type="evidence" value="ECO:0007669"/>
    <property type="project" value="InterPro"/>
</dbReference>
<reference evidence="10" key="1">
    <citation type="journal article" date="2013" name="Genome Announc.">
        <title>Genome sequence of the food spoilage yeast Zygosaccharomyces bailii CLIB 213(T).</title>
        <authorList>
            <person name="Galeote V."/>
            <person name="Bigey F."/>
            <person name="Devillers H."/>
            <person name="Neuveglise C."/>
            <person name="Dequin S."/>
        </authorList>
    </citation>
    <scope>NUCLEOTIDE SEQUENCE [LARGE SCALE GENOMIC DNA]</scope>
    <source>
        <strain evidence="10">CLIB 213 / ATCC 58445 / CBS 680 / CCRC 21525 / NBRC 1098 / NCYC 1416 / NRRL Y-2227</strain>
    </source>
</reference>
<dbReference type="PANTHER" id="PTHR10763:SF26">
    <property type="entry name" value="CELL DIVISION CONTROL PROTEIN 6 HOMOLOG"/>
    <property type="match status" value="1"/>
</dbReference>
<dbReference type="PIRSF" id="PIRSF001767">
    <property type="entry name" value="Cdc6"/>
    <property type="match status" value="1"/>
</dbReference>
<evidence type="ECO:0000256" key="5">
    <source>
        <dbReference type="ARBA" id="ARBA00023242"/>
    </source>
</evidence>